<dbReference type="InterPro" id="IPR011008">
    <property type="entry name" value="Dimeric_a/b-barrel"/>
</dbReference>
<dbReference type="EMBL" id="JAKEKT020000038">
    <property type="protein sequence ID" value="KAL1641690.1"/>
    <property type="molecule type" value="Genomic_DNA"/>
</dbReference>
<reference evidence="2 3" key="1">
    <citation type="journal article" date="2023" name="Plant Dis.">
        <title>First Report of Diplodia intermedia Causing Canker and Dieback Diseases on Apple Trees in Canada.</title>
        <authorList>
            <person name="Ellouze W."/>
            <person name="Ilyukhin E."/>
            <person name="Sulman M."/>
            <person name="Ali S."/>
        </authorList>
    </citation>
    <scope>NUCLEOTIDE SEQUENCE [LARGE SCALE GENOMIC DNA]</scope>
    <source>
        <strain evidence="2 3">M45-28</strain>
    </source>
</reference>
<name>A0ABR3TPJ7_9PEZI</name>
<dbReference type="InterPro" id="IPR007138">
    <property type="entry name" value="ABM_dom"/>
</dbReference>
<comment type="caution">
    <text evidence="2">The sequence shown here is derived from an EMBL/GenBank/DDBJ whole genome shotgun (WGS) entry which is preliminary data.</text>
</comment>
<dbReference type="Proteomes" id="UP001521184">
    <property type="component" value="Unassembled WGS sequence"/>
</dbReference>
<sequence>MVVRPLNVWIEFRVPESEPIFETGNEFAPNEARQKWVETVCPLTEASGFQGACWSRFRDDPERVALCVRWASREALEAFKESPGYDRYWKGISAFSNPEETELEGRCHPVRYLSGARYPSLLRVPFPHPVDSEKHEKILRLNGFINDNRMLPLPWRRQHQPWQGAPSLVWALSPQMRNGNLMDMAFWFHSWSSPEEEEKYKTTPRKNYSDGFGEVLPSERLDRKVREFGASEWQEEHFQPFKQIPTRFNGEPTNGRFMRNGREIFA</sequence>
<organism evidence="2 3">
    <name type="scientific">Diplodia intermedia</name>
    <dbReference type="NCBI Taxonomy" id="856260"/>
    <lineage>
        <taxon>Eukaryota</taxon>
        <taxon>Fungi</taxon>
        <taxon>Dikarya</taxon>
        <taxon>Ascomycota</taxon>
        <taxon>Pezizomycotina</taxon>
        <taxon>Dothideomycetes</taxon>
        <taxon>Dothideomycetes incertae sedis</taxon>
        <taxon>Botryosphaeriales</taxon>
        <taxon>Botryosphaeriaceae</taxon>
        <taxon>Diplodia</taxon>
    </lineage>
</organism>
<dbReference type="SUPFAM" id="SSF54909">
    <property type="entry name" value="Dimeric alpha+beta barrel"/>
    <property type="match status" value="1"/>
</dbReference>
<dbReference type="Pfam" id="PF03992">
    <property type="entry name" value="ABM"/>
    <property type="match status" value="1"/>
</dbReference>
<accession>A0ABR3TPJ7</accession>
<dbReference type="Gene3D" id="3.30.70.100">
    <property type="match status" value="1"/>
</dbReference>
<gene>
    <name evidence="2" type="ORF">SLS58_005968</name>
</gene>
<feature type="domain" description="ABM" evidence="1">
    <location>
        <begin position="34"/>
        <end position="88"/>
    </location>
</feature>
<evidence type="ECO:0000259" key="1">
    <source>
        <dbReference type="Pfam" id="PF03992"/>
    </source>
</evidence>
<proteinExistence type="predicted"/>
<keyword evidence="3" id="KW-1185">Reference proteome</keyword>
<protein>
    <recommendedName>
        <fullName evidence="1">ABM domain-containing protein</fullName>
    </recommendedName>
</protein>
<evidence type="ECO:0000313" key="2">
    <source>
        <dbReference type="EMBL" id="KAL1641690.1"/>
    </source>
</evidence>
<evidence type="ECO:0000313" key="3">
    <source>
        <dbReference type="Proteomes" id="UP001521184"/>
    </source>
</evidence>